<keyword evidence="3" id="KW-0732">Signal</keyword>
<dbReference type="Proteomes" id="UP001589792">
    <property type="component" value="Unassembled WGS sequence"/>
</dbReference>
<dbReference type="PRINTS" id="PR00969">
    <property type="entry name" value="CHAPERONPILI"/>
</dbReference>
<accession>A0ABV6EK62</accession>
<evidence type="ECO:0000259" key="7">
    <source>
        <dbReference type="Pfam" id="PF02753"/>
    </source>
</evidence>
<comment type="subcellular location">
    <subcellularLocation>
        <location evidence="1">Periplasm</location>
    </subcellularLocation>
</comment>
<dbReference type="Pfam" id="PF02753">
    <property type="entry name" value="PapD_C"/>
    <property type="match status" value="1"/>
</dbReference>
<dbReference type="RefSeq" id="WP_380680552.1">
    <property type="nucleotide sequence ID" value="NZ_CP173186.1"/>
</dbReference>
<evidence type="ECO:0000256" key="3">
    <source>
        <dbReference type="ARBA" id="ARBA00022729"/>
    </source>
</evidence>
<reference evidence="8 9" key="1">
    <citation type="submission" date="2024-09" db="EMBL/GenBank/DDBJ databases">
        <authorList>
            <person name="Sun Q."/>
            <person name="Mori K."/>
        </authorList>
    </citation>
    <scope>NUCLEOTIDE SEQUENCE [LARGE SCALE GENOMIC DNA]</scope>
    <source>
        <strain evidence="8 9">CCM 8626</strain>
    </source>
</reference>
<dbReference type="InterPro" id="IPR008962">
    <property type="entry name" value="PapD-like_sf"/>
</dbReference>
<dbReference type="InterPro" id="IPR036316">
    <property type="entry name" value="Pili_assmbl_chap_C_dom_sf"/>
</dbReference>
<dbReference type="SUPFAM" id="SSF49354">
    <property type="entry name" value="PapD-like"/>
    <property type="match status" value="1"/>
</dbReference>
<dbReference type="Gene3D" id="2.60.40.10">
    <property type="entry name" value="Immunoglobulins"/>
    <property type="match status" value="2"/>
</dbReference>
<keyword evidence="4" id="KW-0574">Periplasm</keyword>
<dbReference type="InterPro" id="IPR001829">
    <property type="entry name" value="Pili_assmbl_chaperone_bac"/>
</dbReference>
<evidence type="ECO:0000259" key="6">
    <source>
        <dbReference type="Pfam" id="PF00345"/>
    </source>
</evidence>
<evidence type="ECO:0000313" key="8">
    <source>
        <dbReference type="EMBL" id="MFC0229392.1"/>
    </source>
</evidence>
<feature type="domain" description="Pili assembly chaperone C-terminal" evidence="7">
    <location>
        <begin position="164"/>
        <end position="222"/>
    </location>
</feature>
<evidence type="ECO:0000256" key="1">
    <source>
        <dbReference type="ARBA" id="ARBA00004418"/>
    </source>
</evidence>
<evidence type="ECO:0000256" key="4">
    <source>
        <dbReference type="ARBA" id="ARBA00022764"/>
    </source>
</evidence>
<keyword evidence="5" id="KW-0143">Chaperone</keyword>
<comment type="similarity">
    <text evidence="2">Belongs to the periplasmic pilus chaperone family.</text>
</comment>
<evidence type="ECO:0000256" key="2">
    <source>
        <dbReference type="ARBA" id="ARBA00007399"/>
    </source>
</evidence>
<dbReference type="InterPro" id="IPR016148">
    <property type="entry name" value="Pili_assmbl_chaperone_C"/>
</dbReference>
<evidence type="ECO:0000313" key="9">
    <source>
        <dbReference type="Proteomes" id="UP001589792"/>
    </source>
</evidence>
<dbReference type="SUPFAM" id="SSF49584">
    <property type="entry name" value="Periplasmic chaperone C-domain"/>
    <property type="match status" value="1"/>
</dbReference>
<gene>
    <name evidence="8" type="ORF">ACFFJ3_23325</name>
</gene>
<sequence>MLSKYIKPFIGLFLLVLTFESYAGVVIGGTRFIYDENRKELSVSIRNPDNSPYLIQSWLSNIEQQEARDIPFIVTPPLFRLNADSSSALRIVKTGNLPDNRESVFWLNIKSIPTSDPNAKNQLNISVNSRVKLFYRPASLTTQDAVGSYKKVSFYRAGNQVFAKNPTPFYISMGSLNINGRELPNPGMIAPMSEKSWSIPAVASSSELQINWSVINDYGARTAVNTHVKK</sequence>
<dbReference type="InterPro" id="IPR050643">
    <property type="entry name" value="Periplasmic_pilus_chap"/>
</dbReference>
<dbReference type="Pfam" id="PF00345">
    <property type="entry name" value="PapD_N"/>
    <property type="match status" value="1"/>
</dbReference>
<protein>
    <submittedName>
        <fullName evidence="8">Molecular chaperone</fullName>
    </submittedName>
</protein>
<feature type="domain" description="Pili assembly chaperone N-terminal" evidence="6">
    <location>
        <begin position="24"/>
        <end position="140"/>
    </location>
</feature>
<dbReference type="PANTHER" id="PTHR30251">
    <property type="entry name" value="PILUS ASSEMBLY CHAPERONE"/>
    <property type="match status" value="1"/>
</dbReference>
<dbReference type="PANTHER" id="PTHR30251:SF2">
    <property type="entry name" value="FIMBRIAL CHAPERONE YADV-RELATED"/>
    <property type="match status" value="1"/>
</dbReference>
<organism evidence="8 9">
    <name type="scientific">Serratia aquatilis</name>
    <dbReference type="NCBI Taxonomy" id="1737515"/>
    <lineage>
        <taxon>Bacteria</taxon>
        <taxon>Pseudomonadati</taxon>
        <taxon>Pseudomonadota</taxon>
        <taxon>Gammaproteobacteria</taxon>
        <taxon>Enterobacterales</taxon>
        <taxon>Yersiniaceae</taxon>
        <taxon>Serratia</taxon>
    </lineage>
</organism>
<comment type="caution">
    <text evidence="8">The sequence shown here is derived from an EMBL/GenBank/DDBJ whole genome shotgun (WGS) entry which is preliminary data.</text>
</comment>
<keyword evidence="9" id="KW-1185">Reference proteome</keyword>
<name>A0ABV6EK62_9GAMM</name>
<dbReference type="InterPro" id="IPR013783">
    <property type="entry name" value="Ig-like_fold"/>
</dbReference>
<evidence type="ECO:0000256" key="5">
    <source>
        <dbReference type="ARBA" id="ARBA00023186"/>
    </source>
</evidence>
<dbReference type="InterPro" id="IPR016147">
    <property type="entry name" value="Pili_assmbl_chaperone_N"/>
</dbReference>
<proteinExistence type="inferred from homology"/>
<dbReference type="EMBL" id="JBHLXG010000038">
    <property type="protein sequence ID" value="MFC0229392.1"/>
    <property type="molecule type" value="Genomic_DNA"/>
</dbReference>